<dbReference type="Pfam" id="PF00096">
    <property type="entry name" value="zf-C2H2"/>
    <property type="match status" value="3"/>
</dbReference>
<evidence type="ECO:0000256" key="1">
    <source>
        <dbReference type="ARBA" id="ARBA00022723"/>
    </source>
</evidence>
<dbReference type="InterPro" id="IPR036236">
    <property type="entry name" value="Znf_C2H2_sf"/>
</dbReference>
<feature type="domain" description="C2H2-type" evidence="5">
    <location>
        <begin position="90"/>
        <end position="119"/>
    </location>
</feature>
<name>A0AAV8XZH8_9CUCU</name>
<protein>
    <recommendedName>
        <fullName evidence="5">C2H2-type domain-containing protein</fullName>
    </recommendedName>
</protein>
<gene>
    <name evidence="6" type="ORF">NQ318_019495</name>
</gene>
<evidence type="ECO:0000313" key="6">
    <source>
        <dbReference type="EMBL" id="KAJ8943888.1"/>
    </source>
</evidence>
<feature type="non-terminal residue" evidence="6">
    <location>
        <position position="1"/>
    </location>
</feature>
<dbReference type="EMBL" id="JAPWTK010000273">
    <property type="protein sequence ID" value="KAJ8943888.1"/>
    <property type="molecule type" value="Genomic_DNA"/>
</dbReference>
<dbReference type="GO" id="GO:0000978">
    <property type="term" value="F:RNA polymerase II cis-regulatory region sequence-specific DNA binding"/>
    <property type="evidence" value="ECO:0007669"/>
    <property type="project" value="TreeGrafter"/>
</dbReference>
<dbReference type="Gene3D" id="3.30.160.60">
    <property type="entry name" value="Classic Zinc Finger"/>
    <property type="match status" value="3"/>
</dbReference>
<comment type="caution">
    <text evidence="6">The sequence shown here is derived from an EMBL/GenBank/DDBJ whole genome shotgun (WGS) entry which is preliminary data.</text>
</comment>
<evidence type="ECO:0000259" key="5">
    <source>
        <dbReference type="PROSITE" id="PS50157"/>
    </source>
</evidence>
<dbReference type="PANTHER" id="PTHR23235:SF48">
    <property type="entry name" value="KRUEPPEL-LIKE FACTOR 3"/>
    <property type="match status" value="1"/>
</dbReference>
<dbReference type="GO" id="GO:0000981">
    <property type="term" value="F:DNA-binding transcription factor activity, RNA polymerase II-specific"/>
    <property type="evidence" value="ECO:0007669"/>
    <property type="project" value="TreeGrafter"/>
</dbReference>
<dbReference type="SUPFAM" id="SSF57667">
    <property type="entry name" value="beta-beta-alpha zinc fingers"/>
    <property type="match status" value="2"/>
</dbReference>
<dbReference type="GO" id="GO:0008270">
    <property type="term" value="F:zinc ion binding"/>
    <property type="evidence" value="ECO:0007669"/>
    <property type="project" value="UniProtKB-KW"/>
</dbReference>
<sequence>FSITCNLKYTFVADIPKCNVINPQDISLSLTDPTRSLTSTAALLALQRIKDASLSITRTSTDSSPSKSNNNNIYEDNRVPEVTIRRRKIHRCDVAGCHKVYTKSSHLKAHKRTHTGHCASMPSSSYGPDYLVLFPGEKPYQCSWEGCTWKFARSDELTRHYRKHTGQKPFSCNLCQRSFSRSDHLSLHMKRH</sequence>
<proteinExistence type="predicted"/>
<dbReference type="InterPro" id="IPR013087">
    <property type="entry name" value="Znf_C2H2_type"/>
</dbReference>
<keyword evidence="2 4" id="KW-0863">Zinc-finger</keyword>
<evidence type="ECO:0000256" key="4">
    <source>
        <dbReference type="PROSITE-ProRule" id="PRU00042"/>
    </source>
</evidence>
<organism evidence="6 7">
    <name type="scientific">Aromia moschata</name>
    <dbReference type="NCBI Taxonomy" id="1265417"/>
    <lineage>
        <taxon>Eukaryota</taxon>
        <taxon>Metazoa</taxon>
        <taxon>Ecdysozoa</taxon>
        <taxon>Arthropoda</taxon>
        <taxon>Hexapoda</taxon>
        <taxon>Insecta</taxon>
        <taxon>Pterygota</taxon>
        <taxon>Neoptera</taxon>
        <taxon>Endopterygota</taxon>
        <taxon>Coleoptera</taxon>
        <taxon>Polyphaga</taxon>
        <taxon>Cucujiformia</taxon>
        <taxon>Chrysomeloidea</taxon>
        <taxon>Cerambycidae</taxon>
        <taxon>Cerambycinae</taxon>
        <taxon>Callichromatini</taxon>
        <taxon>Aromia</taxon>
    </lineage>
</organism>
<dbReference type="FunFam" id="3.30.160.60:FF:000021">
    <property type="entry name" value="Basic krueppel-like factor 3"/>
    <property type="match status" value="1"/>
</dbReference>
<accession>A0AAV8XZH8</accession>
<feature type="domain" description="C2H2-type" evidence="5">
    <location>
        <begin position="140"/>
        <end position="169"/>
    </location>
</feature>
<dbReference type="Proteomes" id="UP001162162">
    <property type="component" value="Unassembled WGS sequence"/>
</dbReference>
<evidence type="ECO:0000256" key="2">
    <source>
        <dbReference type="ARBA" id="ARBA00022771"/>
    </source>
</evidence>
<feature type="domain" description="C2H2-type" evidence="5">
    <location>
        <begin position="170"/>
        <end position="192"/>
    </location>
</feature>
<dbReference type="SMART" id="SM00355">
    <property type="entry name" value="ZnF_C2H2"/>
    <property type="match status" value="3"/>
</dbReference>
<dbReference type="PROSITE" id="PS50157">
    <property type="entry name" value="ZINC_FINGER_C2H2_2"/>
    <property type="match status" value="3"/>
</dbReference>
<reference evidence="6" key="1">
    <citation type="journal article" date="2023" name="Insect Mol. Biol.">
        <title>Genome sequencing provides insights into the evolution of gene families encoding plant cell wall-degrading enzymes in longhorned beetles.</title>
        <authorList>
            <person name="Shin N.R."/>
            <person name="Okamura Y."/>
            <person name="Kirsch R."/>
            <person name="Pauchet Y."/>
        </authorList>
    </citation>
    <scope>NUCLEOTIDE SEQUENCE</scope>
    <source>
        <strain evidence="6">AMC_N1</strain>
    </source>
</reference>
<dbReference type="AlphaFoldDB" id="A0AAV8XZH8"/>
<keyword evidence="1" id="KW-0479">Metal-binding</keyword>
<keyword evidence="3" id="KW-0862">Zinc</keyword>
<evidence type="ECO:0000313" key="7">
    <source>
        <dbReference type="Proteomes" id="UP001162162"/>
    </source>
</evidence>
<dbReference type="PANTHER" id="PTHR23235">
    <property type="entry name" value="KRUEPPEL-LIKE TRANSCRIPTION FACTOR"/>
    <property type="match status" value="1"/>
</dbReference>
<evidence type="ECO:0000256" key="3">
    <source>
        <dbReference type="ARBA" id="ARBA00022833"/>
    </source>
</evidence>
<dbReference type="PROSITE" id="PS00028">
    <property type="entry name" value="ZINC_FINGER_C2H2_1"/>
    <property type="match status" value="3"/>
</dbReference>
<keyword evidence="7" id="KW-1185">Reference proteome</keyword>
<dbReference type="FunFam" id="3.30.160.60:FF:000007">
    <property type="entry name" value="Basic krueppel-like factor 3"/>
    <property type="match status" value="1"/>
</dbReference>